<organism evidence="1">
    <name type="scientific">Daphnia magna</name>
    <dbReference type="NCBI Taxonomy" id="35525"/>
    <lineage>
        <taxon>Eukaryota</taxon>
        <taxon>Metazoa</taxon>
        <taxon>Ecdysozoa</taxon>
        <taxon>Arthropoda</taxon>
        <taxon>Crustacea</taxon>
        <taxon>Branchiopoda</taxon>
        <taxon>Diplostraca</taxon>
        <taxon>Cladocera</taxon>
        <taxon>Anomopoda</taxon>
        <taxon>Daphniidae</taxon>
        <taxon>Daphnia</taxon>
    </lineage>
</organism>
<dbReference type="EMBL" id="GDIQ01051462">
    <property type="protein sequence ID" value="JAN43275.1"/>
    <property type="molecule type" value="Transcribed_RNA"/>
</dbReference>
<dbReference type="OrthoDB" id="6357747at2759"/>
<sequence length="287" mass="31576">MKFTLVFLCACVVITHQQFQRPRAMLWLSPYYSSPQSAVNNYQAYRYNDVPYLNDGFNREKIESHDNLDDFQYQSRIRGSFAQEQVNPRFFFGLNPFAGSGSSAAVPTIMSMVTTVASIVTCVPAIQFTTGSAPPVCVGRKRRRIDEVASEHIQFPIAPTVTLKLTPTHLVRENRQLSTDQSIRDILHSTKDDITNHEVSNTDQTNMRDRRFFLSNGILSNGLLGNGLFGSSSAMGAASVVTSYAFVATTLIQTVNLVTSLTTQCGTGTGTFPCADCLPAGYIVCTP</sequence>
<proteinExistence type="predicted"/>
<protein>
    <submittedName>
        <fullName evidence="1">Uncharacterized protein</fullName>
    </submittedName>
</protein>
<dbReference type="AlphaFoldDB" id="A0A0P6FAW6"/>
<evidence type="ECO:0000313" key="1">
    <source>
        <dbReference type="EMBL" id="JAN43275.1"/>
    </source>
</evidence>
<name>A0A0P6FAW6_9CRUS</name>
<reference evidence="1" key="1">
    <citation type="submission" date="2015-10" db="EMBL/GenBank/DDBJ databases">
        <title>EvidentialGene: Evidence-directed Construction of Complete mRNA Transcriptomes without Genomes.</title>
        <authorList>
            <person name="Gilbert D.G."/>
        </authorList>
    </citation>
    <scope>NUCLEOTIDE SEQUENCE</scope>
</reference>
<accession>A0A0P6FAW6</accession>